<evidence type="ECO:0000259" key="7">
    <source>
        <dbReference type="Pfam" id="PF02770"/>
    </source>
</evidence>
<keyword evidence="11" id="KW-1185">Reference proteome</keyword>
<dbReference type="InterPro" id="IPR037069">
    <property type="entry name" value="AcylCoA_DH/ox_N_sf"/>
</dbReference>
<dbReference type="SUPFAM" id="SSF56645">
    <property type="entry name" value="Acyl-CoA dehydrogenase NM domain-like"/>
    <property type="match status" value="1"/>
</dbReference>
<evidence type="ECO:0000313" key="10">
    <source>
        <dbReference type="EMBL" id="MFH6983558.1"/>
    </source>
</evidence>
<dbReference type="PANTHER" id="PTHR43884:SF12">
    <property type="entry name" value="ISOVALERYL-COA DEHYDROGENASE, MITOCHONDRIAL-RELATED"/>
    <property type="match status" value="1"/>
</dbReference>
<keyword evidence="4 5" id="KW-0274">FAD</keyword>
<evidence type="ECO:0000313" key="11">
    <source>
        <dbReference type="Proteomes" id="UP001610063"/>
    </source>
</evidence>
<dbReference type="Pfam" id="PF02770">
    <property type="entry name" value="Acyl-CoA_dh_M"/>
    <property type="match status" value="1"/>
</dbReference>
<feature type="domain" description="Acyl-CoA oxidase/dehydrogenase middle" evidence="7">
    <location>
        <begin position="148"/>
        <end position="242"/>
    </location>
</feature>
<dbReference type="InterPro" id="IPR049426">
    <property type="entry name" value="Acyl-CoA-dh-like_C"/>
</dbReference>
<dbReference type="PANTHER" id="PTHR43884">
    <property type="entry name" value="ACYL-COA DEHYDROGENASE"/>
    <property type="match status" value="1"/>
</dbReference>
<organism evidence="10 11">
    <name type="scientific">Marinoscillum luteum</name>
    <dbReference type="NCBI Taxonomy" id="861051"/>
    <lineage>
        <taxon>Bacteria</taxon>
        <taxon>Pseudomonadati</taxon>
        <taxon>Bacteroidota</taxon>
        <taxon>Cytophagia</taxon>
        <taxon>Cytophagales</taxon>
        <taxon>Reichenbachiellaceae</taxon>
        <taxon>Marinoscillum</taxon>
    </lineage>
</organism>
<proteinExistence type="inferred from homology"/>
<dbReference type="InterPro" id="IPR046373">
    <property type="entry name" value="Acyl-CoA_Oxase/DH_mid-dom_sf"/>
</dbReference>
<evidence type="ECO:0000259" key="6">
    <source>
        <dbReference type="Pfam" id="PF00441"/>
    </source>
</evidence>
<keyword evidence="3 5" id="KW-0285">Flavoprotein</keyword>
<feature type="domain" description="Acyl-CoA dehydrogenase-like C-terminal" evidence="9">
    <location>
        <begin position="467"/>
        <end position="570"/>
    </location>
</feature>
<comment type="cofactor">
    <cofactor evidence="1 5">
        <name>FAD</name>
        <dbReference type="ChEBI" id="CHEBI:57692"/>
    </cofactor>
</comment>
<dbReference type="Pfam" id="PF00441">
    <property type="entry name" value="Acyl-CoA_dh_1"/>
    <property type="match status" value="1"/>
</dbReference>
<dbReference type="Proteomes" id="UP001610063">
    <property type="component" value="Unassembled WGS sequence"/>
</dbReference>
<evidence type="ECO:0000256" key="1">
    <source>
        <dbReference type="ARBA" id="ARBA00001974"/>
    </source>
</evidence>
<dbReference type="RefSeq" id="WP_395417110.1">
    <property type="nucleotide sequence ID" value="NZ_JBIPKE010000015.1"/>
</dbReference>
<keyword evidence="5" id="KW-0560">Oxidoreductase</keyword>
<name>A0ABW7N7K6_9BACT</name>
<evidence type="ECO:0000259" key="9">
    <source>
        <dbReference type="Pfam" id="PF21263"/>
    </source>
</evidence>
<evidence type="ECO:0000256" key="3">
    <source>
        <dbReference type="ARBA" id="ARBA00022630"/>
    </source>
</evidence>
<dbReference type="Pfam" id="PF02771">
    <property type="entry name" value="Acyl-CoA_dh_N"/>
    <property type="match status" value="1"/>
</dbReference>
<dbReference type="EMBL" id="JBIPKE010000015">
    <property type="protein sequence ID" value="MFH6983558.1"/>
    <property type="molecule type" value="Genomic_DNA"/>
</dbReference>
<dbReference type="Gene3D" id="1.10.540.10">
    <property type="entry name" value="Acyl-CoA dehydrogenase/oxidase, N-terminal domain"/>
    <property type="match status" value="1"/>
</dbReference>
<comment type="similarity">
    <text evidence="2 5">Belongs to the acyl-CoA dehydrogenase family.</text>
</comment>
<dbReference type="PROSITE" id="PS00073">
    <property type="entry name" value="ACYL_COA_DH_2"/>
    <property type="match status" value="1"/>
</dbReference>
<dbReference type="PROSITE" id="PS00072">
    <property type="entry name" value="ACYL_COA_DH_1"/>
    <property type="match status" value="1"/>
</dbReference>
<protein>
    <submittedName>
        <fullName evidence="10">Acyl-CoA dehydrogenase family protein</fullName>
    </submittedName>
</protein>
<feature type="domain" description="Acyl-CoA dehydrogenase/oxidase N-terminal" evidence="8">
    <location>
        <begin position="32"/>
        <end position="144"/>
    </location>
</feature>
<feature type="domain" description="Acyl-CoA dehydrogenase/oxidase C-terminal" evidence="6">
    <location>
        <begin position="255"/>
        <end position="417"/>
    </location>
</feature>
<dbReference type="InterPro" id="IPR009100">
    <property type="entry name" value="AcylCoA_DH/oxidase_NM_dom_sf"/>
</dbReference>
<evidence type="ECO:0000256" key="4">
    <source>
        <dbReference type="ARBA" id="ARBA00022827"/>
    </source>
</evidence>
<dbReference type="Gene3D" id="1.20.140.10">
    <property type="entry name" value="Butyryl-CoA Dehydrogenase, subunit A, domain 3"/>
    <property type="match status" value="2"/>
</dbReference>
<dbReference type="InterPro" id="IPR013786">
    <property type="entry name" value="AcylCoA_DH/ox_N"/>
</dbReference>
<dbReference type="InterPro" id="IPR009075">
    <property type="entry name" value="AcylCo_DH/oxidase_C"/>
</dbReference>
<dbReference type="Pfam" id="PF21263">
    <property type="entry name" value="Acyl-CoA-dh_C"/>
    <property type="match status" value="1"/>
</dbReference>
<evidence type="ECO:0000256" key="5">
    <source>
        <dbReference type="RuleBase" id="RU362125"/>
    </source>
</evidence>
<gene>
    <name evidence="10" type="ORF">ACHKAR_08920</name>
</gene>
<dbReference type="InterPro" id="IPR006089">
    <property type="entry name" value="Acyl-CoA_DH_CS"/>
</dbReference>
<comment type="caution">
    <text evidence="10">The sequence shown here is derived from an EMBL/GenBank/DDBJ whole genome shotgun (WGS) entry which is preliminary data.</text>
</comment>
<dbReference type="Gene3D" id="2.40.110.10">
    <property type="entry name" value="Butyryl-CoA Dehydrogenase, subunit A, domain 2"/>
    <property type="match status" value="1"/>
</dbReference>
<dbReference type="InterPro" id="IPR006091">
    <property type="entry name" value="Acyl-CoA_Oxase/DH_mid-dom"/>
</dbReference>
<accession>A0ABW7N7K6</accession>
<dbReference type="InterPro" id="IPR036250">
    <property type="entry name" value="AcylCo_DH-like_C"/>
</dbReference>
<dbReference type="SUPFAM" id="SSF47203">
    <property type="entry name" value="Acyl-CoA dehydrogenase C-terminal domain-like"/>
    <property type="match status" value="2"/>
</dbReference>
<sequence>MEAVAQKSAIKGGEFIIRETSADEIFIPEHFTEEQKMMAAATQDFIDLEITPNVDRIDSMEPGLMPALMEKAGELGLLGVAVPEEYGGLGMNFNTSMLMADIIAASGSFSTAYGAHTGIGTLPILYYGTEEQKQKYLPKLASGEWKACYCLTEPDAGSDANSGKTKAKLSDDGKHYIINGQKMWISNAGFADLFIVFAKIDDDKNLTAFIVEKEFGGITMNDEERKLGIKGSSTRQVFFNDCTVPVENMLSERENGFKIAVNVLNVGRIKLGAGVINGCKTVASQATNYANERKQFGVSISSFGAIKAKLATMATKTYAIESAAYRAGQNIDDRIESLINEGTDLSKAKLKALEQFSIECAIIKIHGSEVLDFCVDEGVQIYGGMGFSEEAPMARAYRDARITRIYEGTNEINRMLLVGMMFKRAMKGELDLLGPAMAVGKELTSVPSFETPDMSAPLAEEKDVLKKLKKAALMVAGKAAETFGPTLNDEQEVLMHIADMLIEIYAAESTLLRTEKLMGIYGDEGSQLYQQMAKLYMHDAVQKIRNHGEEAVACFTEGDELKVLLMGMKRFTKINSVNTRDLRRAIADKMISENKFPYSLYK</sequence>
<evidence type="ECO:0000256" key="2">
    <source>
        <dbReference type="ARBA" id="ARBA00009347"/>
    </source>
</evidence>
<evidence type="ECO:0000259" key="8">
    <source>
        <dbReference type="Pfam" id="PF02771"/>
    </source>
</evidence>
<reference evidence="10 11" key="1">
    <citation type="journal article" date="2013" name="Int. J. Syst. Evol. Microbiol.">
        <title>Marinoscillum luteum sp. nov., isolated from marine sediment.</title>
        <authorList>
            <person name="Cha I.T."/>
            <person name="Park S.J."/>
            <person name="Kim S.J."/>
            <person name="Kim J.G."/>
            <person name="Jung M.Y."/>
            <person name="Shin K.S."/>
            <person name="Kwon K.K."/>
            <person name="Yang S.H."/>
            <person name="Seo Y.S."/>
            <person name="Rhee S.K."/>
        </authorList>
    </citation>
    <scope>NUCLEOTIDE SEQUENCE [LARGE SCALE GENOMIC DNA]</scope>
    <source>
        <strain evidence="10 11">KCTC 23939</strain>
    </source>
</reference>